<dbReference type="CDD" id="cd08662">
    <property type="entry name" value="M13"/>
    <property type="match status" value="1"/>
</dbReference>
<keyword evidence="7" id="KW-0482">Metalloprotease</keyword>
<evidence type="ECO:0000259" key="9">
    <source>
        <dbReference type="Pfam" id="PF01431"/>
    </source>
</evidence>
<evidence type="ECO:0000256" key="3">
    <source>
        <dbReference type="ARBA" id="ARBA00022670"/>
    </source>
</evidence>
<dbReference type="InterPro" id="IPR024079">
    <property type="entry name" value="MetalloPept_cat_dom_sf"/>
</dbReference>
<proteinExistence type="inferred from homology"/>
<evidence type="ECO:0000256" key="4">
    <source>
        <dbReference type="ARBA" id="ARBA00022723"/>
    </source>
</evidence>
<dbReference type="GO" id="GO:0016787">
    <property type="term" value="F:hydrolase activity"/>
    <property type="evidence" value="ECO:0007669"/>
    <property type="project" value="UniProtKB-KW"/>
</dbReference>
<name>A0ABU8S6H8_9SPHN</name>
<comment type="similarity">
    <text evidence="2">Belongs to the peptidase M13 family.</text>
</comment>
<keyword evidence="3" id="KW-0645">Protease</keyword>
<evidence type="ECO:0000313" key="12">
    <source>
        <dbReference type="Proteomes" id="UP001379235"/>
    </source>
</evidence>
<accession>A0ABU8S6H8</accession>
<evidence type="ECO:0000256" key="2">
    <source>
        <dbReference type="ARBA" id="ARBA00007357"/>
    </source>
</evidence>
<feature type="domain" description="Peptidase M13 N-terminal" evidence="10">
    <location>
        <begin position="60"/>
        <end position="425"/>
    </location>
</feature>
<evidence type="ECO:0000313" key="11">
    <source>
        <dbReference type="EMBL" id="MEJ6009574.1"/>
    </source>
</evidence>
<dbReference type="Proteomes" id="UP001379235">
    <property type="component" value="Unassembled WGS sequence"/>
</dbReference>
<dbReference type="InterPro" id="IPR018497">
    <property type="entry name" value="Peptidase_M13_C"/>
</dbReference>
<protein>
    <submittedName>
        <fullName evidence="11">M13 family metallopeptidase</fullName>
        <ecNumber evidence="11">3.4.24.-</ecNumber>
    </submittedName>
</protein>
<organism evidence="11 12">
    <name type="scientific">Novosphingobium aquae</name>
    <dbReference type="NCBI Taxonomy" id="3133435"/>
    <lineage>
        <taxon>Bacteria</taxon>
        <taxon>Pseudomonadati</taxon>
        <taxon>Pseudomonadota</taxon>
        <taxon>Alphaproteobacteria</taxon>
        <taxon>Sphingomonadales</taxon>
        <taxon>Sphingomonadaceae</taxon>
        <taxon>Novosphingobium</taxon>
    </lineage>
</organism>
<evidence type="ECO:0000256" key="7">
    <source>
        <dbReference type="ARBA" id="ARBA00023049"/>
    </source>
</evidence>
<dbReference type="EMBL" id="JBBHJY010000002">
    <property type="protein sequence ID" value="MEJ6009574.1"/>
    <property type="molecule type" value="Genomic_DNA"/>
</dbReference>
<dbReference type="Pfam" id="PF01431">
    <property type="entry name" value="Peptidase_M13"/>
    <property type="match status" value="1"/>
</dbReference>
<evidence type="ECO:0000259" key="10">
    <source>
        <dbReference type="Pfam" id="PF05649"/>
    </source>
</evidence>
<dbReference type="PRINTS" id="PR00786">
    <property type="entry name" value="NEPRILYSIN"/>
</dbReference>
<dbReference type="InterPro" id="IPR008753">
    <property type="entry name" value="Peptidase_M13_N"/>
</dbReference>
<dbReference type="EC" id="3.4.24.-" evidence="11"/>
<dbReference type="InterPro" id="IPR000718">
    <property type="entry name" value="Peptidase_M13"/>
</dbReference>
<comment type="caution">
    <text evidence="11">The sequence shown here is derived from an EMBL/GenBank/DDBJ whole genome shotgun (WGS) entry which is preliminary data.</text>
</comment>
<dbReference type="Gene3D" id="3.40.390.10">
    <property type="entry name" value="Collagenase (Catalytic Domain)"/>
    <property type="match status" value="1"/>
</dbReference>
<keyword evidence="12" id="KW-1185">Reference proteome</keyword>
<keyword evidence="6" id="KW-0862">Zinc</keyword>
<dbReference type="PROSITE" id="PS51885">
    <property type="entry name" value="NEPRILYSIN"/>
    <property type="match status" value="1"/>
</dbReference>
<gene>
    <name evidence="11" type="ORF">WG900_06545</name>
</gene>
<dbReference type="PANTHER" id="PTHR11733">
    <property type="entry name" value="ZINC METALLOPROTEASE FAMILY M13 NEPRILYSIN-RELATED"/>
    <property type="match status" value="1"/>
</dbReference>
<dbReference type="RefSeq" id="WP_339965707.1">
    <property type="nucleotide sequence ID" value="NZ_JBBHJY010000002.1"/>
</dbReference>
<evidence type="ECO:0000256" key="5">
    <source>
        <dbReference type="ARBA" id="ARBA00022801"/>
    </source>
</evidence>
<dbReference type="SUPFAM" id="SSF55486">
    <property type="entry name" value="Metalloproteases ('zincins'), catalytic domain"/>
    <property type="match status" value="1"/>
</dbReference>
<keyword evidence="4" id="KW-0479">Metal-binding</keyword>
<feature type="domain" description="Peptidase M13 C-terminal" evidence="9">
    <location>
        <begin position="477"/>
        <end position="677"/>
    </location>
</feature>
<sequence>MKSAVLLASAAVLALGAAPALAATPETAAASPAASSDPAKSGKYGEWGVALENRDLAVKPGDDFDKYASGKWLAKTPIPADRAGVSSFLELYDRTQDNLRALVTKGDSTKYGAFYKSFMDEKGVEARGMAPLLADIAKVRALESKRDFARFMGTTNGDYGIAPFNWGVEADTADASMTVLWLYQGGIGMPERDYYLNTRFAPQRAAYKAYIARTLAKLGEPNAAAMAGKVFALETAFAQKSWPAADRRDVDKVNNPMSSLDLAQYAPGIEWNAFWEGAGVPAQKRLIVSEKTAVRDIAGVYANTPLDVLKAWQMFHIADGASPYLGKAMVDSRFQYRKTISGVTSILPRWKRAVSQVDASMGELLGQDYVKAHFPPRAKAKMEELVANLKLAMADRIKSNAWMSEPTKASGLEKLAKMDVMVGYPDKFRSYDALKIDAGDLYGNVQRAGKFDADYNLADLGKPVDRKKWAMNPQTINAYNGGLENKIVFPAGILQAPFFDMEADDAVNYGAIGAVIGHEIVHGFDDQGRKIDATGAVRDWWTKEDNDRFIKEAKIFGDQYAKFEAAPGQFVNPDLTMGENIADLGGMLVALDAYRKSLNGKPAPVIGGLTGEQRFFLAWAQVWREKNREDAIRSQITSDPHSPGRFRVLGPLANVDAWYDAFGVKPGDKMYIAPEKRARLW</sequence>
<keyword evidence="8" id="KW-0732">Signal</keyword>
<dbReference type="InterPro" id="IPR042089">
    <property type="entry name" value="Peptidase_M13_dom_2"/>
</dbReference>
<reference evidence="11 12" key="1">
    <citation type="submission" date="2024-03" db="EMBL/GenBank/DDBJ databases">
        <authorList>
            <person name="Jo J.-H."/>
        </authorList>
    </citation>
    <scope>NUCLEOTIDE SEQUENCE [LARGE SCALE GENOMIC DNA]</scope>
    <source>
        <strain evidence="11 12">AS3R-12</strain>
    </source>
</reference>
<evidence type="ECO:0000256" key="8">
    <source>
        <dbReference type="SAM" id="SignalP"/>
    </source>
</evidence>
<keyword evidence="5 11" id="KW-0378">Hydrolase</keyword>
<evidence type="ECO:0000256" key="1">
    <source>
        <dbReference type="ARBA" id="ARBA00001947"/>
    </source>
</evidence>
<dbReference type="Pfam" id="PF05649">
    <property type="entry name" value="Peptidase_M13_N"/>
    <property type="match status" value="1"/>
</dbReference>
<comment type="cofactor">
    <cofactor evidence="1">
        <name>Zn(2+)</name>
        <dbReference type="ChEBI" id="CHEBI:29105"/>
    </cofactor>
</comment>
<feature type="chain" id="PRO_5047456885" evidence="8">
    <location>
        <begin position="23"/>
        <end position="681"/>
    </location>
</feature>
<dbReference type="Gene3D" id="1.10.1380.10">
    <property type="entry name" value="Neutral endopeptidase , domain2"/>
    <property type="match status" value="1"/>
</dbReference>
<feature type="signal peptide" evidence="8">
    <location>
        <begin position="1"/>
        <end position="22"/>
    </location>
</feature>
<dbReference type="PANTHER" id="PTHR11733:SF167">
    <property type="entry name" value="FI17812P1-RELATED"/>
    <property type="match status" value="1"/>
</dbReference>
<evidence type="ECO:0000256" key="6">
    <source>
        <dbReference type="ARBA" id="ARBA00022833"/>
    </source>
</evidence>